<dbReference type="GO" id="GO:0005886">
    <property type="term" value="C:plasma membrane"/>
    <property type="evidence" value="ECO:0007669"/>
    <property type="project" value="TreeGrafter"/>
</dbReference>
<name>A0AAE8MT28_9PEZI</name>
<dbReference type="Proteomes" id="UP001187682">
    <property type="component" value="Unassembled WGS sequence"/>
</dbReference>
<dbReference type="Pfam" id="PF10291">
    <property type="entry name" value="muHD"/>
    <property type="match status" value="1"/>
</dbReference>
<dbReference type="EMBL" id="ONZQ02000002">
    <property type="protein sequence ID" value="SPN98426.1"/>
    <property type="molecule type" value="Genomic_DNA"/>
</dbReference>
<evidence type="ECO:0000313" key="5">
    <source>
        <dbReference type="EMBL" id="SPN98426.1"/>
    </source>
</evidence>
<dbReference type="PROSITE" id="PS51072">
    <property type="entry name" value="MHD"/>
    <property type="match status" value="1"/>
</dbReference>
<evidence type="ECO:0000256" key="2">
    <source>
        <dbReference type="SAM" id="Coils"/>
    </source>
</evidence>
<dbReference type="PANTHER" id="PTHR23065">
    <property type="entry name" value="PROLINE-SERINE-THREONINE PHOSPHATASE INTERACTING PROTEIN 1"/>
    <property type="match status" value="1"/>
</dbReference>
<feature type="compositionally biased region" description="Low complexity" evidence="3">
    <location>
        <begin position="286"/>
        <end position="295"/>
    </location>
</feature>
<keyword evidence="6" id="KW-1185">Reference proteome</keyword>
<feature type="region of interest" description="Disordered" evidence="3">
    <location>
        <begin position="331"/>
        <end position="437"/>
    </location>
</feature>
<proteinExistence type="predicted"/>
<accession>A0AAE8MT28</accession>
<dbReference type="GO" id="GO:0032153">
    <property type="term" value="C:cell division site"/>
    <property type="evidence" value="ECO:0007669"/>
    <property type="project" value="TreeGrafter"/>
</dbReference>
<dbReference type="Gene3D" id="1.20.1270.60">
    <property type="entry name" value="Arfaptin homology (AH) domain/BAR domain"/>
    <property type="match status" value="1"/>
</dbReference>
<keyword evidence="1" id="KW-0254">Endocytosis</keyword>
<feature type="coiled-coil region" evidence="2">
    <location>
        <begin position="120"/>
        <end position="147"/>
    </location>
</feature>
<evidence type="ECO:0000259" key="4">
    <source>
        <dbReference type="PROSITE" id="PS51072"/>
    </source>
</evidence>
<dbReference type="GO" id="GO:0032185">
    <property type="term" value="P:septin cytoskeleton organization"/>
    <property type="evidence" value="ECO:0007669"/>
    <property type="project" value="TreeGrafter"/>
</dbReference>
<dbReference type="PANTHER" id="PTHR23065:SF54">
    <property type="entry name" value="SUPPRESSOR OF YEAST PROFILIN DELETION"/>
    <property type="match status" value="1"/>
</dbReference>
<dbReference type="AlphaFoldDB" id="A0AAE8MT28"/>
<protein>
    <submittedName>
        <fullName evidence="5">Related to SYP1 Protein with a potential role in actin cytoskeletal organization</fullName>
    </submittedName>
</protein>
<gene>
    <name evidence="5" type="ORF">DNG_01471</name>
</gene>
<feature type="region of interest" description="Disordered" evidence="3">
    <location>
        <begin position="544"/>
        <end position="585"/>
    </location>
</feature>
<feature type="domain" description="MHD" evidence="4">
    <location>
        <begin position="624"/>
        <end position="903"/>
    </location>
</feature>
<sequence>MAETSATEYPAMLAYLQPTQAVHTLNDRVKRVTKINVEIADWLQERRKVEEQYVQGLRRLMQFKVPNASSELGTFQDPWNKILQLVDAVASSHHQFASRIEKDVEYPLRAYSQKKEVHNMQTIATNLASIAKELEDAQEKSDKLARKGTRASTQKVDAAATRLSSASQQWESQAPFIFETLQVLDEQRVNQLRDLLTQFLTHESDQAQRSQLAASETLQTILEIDTSKEILGYSKKVTDGKVKSERKPAAVAAAGSRRPSTVDTGRPSATDARPPSATETHLSPPATATTTATTATRDDEAMSETSGHEPPPQPRLRSRIGTMINRRRQSIHGGFGPITQKTAPSFGSGSSFGRTSRSRDGRGVSPRASVNDLTSAGKLPSLAELPNKTAEEAEPTEESGLGARHAGTNGVKPASSMTNLSTAATPTAPTAPTNGNTDAAAEFLASLGAPLSHTKSTEAAEGPKKDAEGFTIPPAMNDPISQAQREANEDAERLFNLNIQSTPVTEDDPDAAKAALSNVTSALQQGMPLRKGTVRGRRDVRSSIYVTSPNGDGAFDNPVPVTPPMPPMPSIPSPPSSHPTPSRPPAIAALASEASVAGTSDSQSVRSGTSLGTLAQAKHPESSEPGLNASIIETMTASFEDGAVKNAKIGGEIAFSYNPEDPAKPPPTPRIRINNFANLEVIGPNRIFVQNALPDRNDEYTLDVSHLSKTATAFTYRIEPGSPEGIDLAAHAPLLIRPLWKPKGERLELLMQYCLNPSSGFTAPVALQNVVIFATYEGGRASGAQTKPSGTHLKEKHLVYWRLGDVTLTTQPQKIVCRVIGAENAELKPGHVEARWEYTPSGTSAESLTGVSVSRLQEGKGKGKELDADDPFADEENTAAAEGERWTAVPMAYRLVSGKYEVR</sequence>
<evidence type="ECO:0000256" key="3">
    <source>
        <dbReference type="SAM" id="MobiDB-lite"/>
    </source>
</evidence>
<comment type="caution">
    <text evidence="5">The sequence shown here is derived from an EMBL/GenBank/DDBJ whole genome shotgun (WGS) entry which is preliminary data.</text>
</comment>
<feature type="compositionally biased region" description="Basic and acidic residues" evidence="3">
    <location>
        <begin position="238"/>
        <end position="248"/>
    </location>
</feature>
<dbReference type="Pfam" id="PF00611">
    <property type="entry name" value="FCH"/>
    <property type="match status" value="1"/>
</dbReference>
<evidence type="ECO:0000256" key="1">
    <source>
        <dbReference type="ARBA" id="ARBA00022583"/>
    </source>
</evidence>
<feature type="compositionally biased region" description="Pro residues" evidence="3">
    <location>
        <begin position="560"/>
        <end position="584"/>
    </location>
</feature>
<dbReference type="SMART" id="SM00055">
    <property type="entry name" value="FCH"/>
    <property type="match status" value="1"/>
</dbReference>
<organism evidence="5 6">
    <name type="scientific">Cephalotrichum gorgonifer</name>
    <dbReference type="NCBI Taxonomy" id="2041049"/>
    <lineage>
        <taxon>Eukaryota</taxon>
        <taxon>Fungi</taxon>
        <taxon>Dikarya</taxon>
        <taxon>Ascomycota</taxon>
        <taxon>Pezizomycotina</taxon>
        <taxon>Sordariomycetes</taxon>
        <taxon>Hypocreomycetidae</taxon>
        <taxon>Microascales</taxon>
        <taxon>Microascaceae</taxon>
        <taxon>Cephalotrichum</taxon>
    </lineage>
</organism>
<dbReference type="GO" id="GO:0030139">
    <property type="term" value="C:endocytic vesicle"/>
    <property type="evidence" value="ECO:0007669"/>
    <property type="project" value="TreeGrafter"/>
</dbReference>
<dbReference type="FunFam" id="1.20.1270.60:FF:000102">
    <property type="entry name" value="WGS project CABT00000000 data, contig 2.23"/>
    <property type="match status" value="1"/>
</dbReference>
<reference evidence="5" key="1">
    <citation type="submission" date="2018-03" db="EMBL/GenBank/DDBJ databases">
        <authorList>
            <person name="Guldener U."/>
        </authorList>
    </citation>
    <scope>NUCLEOTIDE SEQUENCE</scope>
</reference>
<feature type="compositionally biased region" description="Low complexity" evidence="3">
    <location>
        <begin position="418"/>
        <end position="437"/>
    </location>
</feature>
<dbReference type="InterPro" id="IPR027267">
    <property type="entry name" value="AH/BAR_dom_sf"/>
</dbReference>
<dbReference type="SUPFAM" id="SSF103657">
    <property type="entry name" value="BAR/IMD domain-like"/>
    <property type="match status" value="1"/>
</dbReference>
<evidence type="ECO:0000313" key="6">
    <source>
        <dbReference type="Proteomes" id="UP001187682"/>
    </source>
</evidence>
<dbReference type="InterPro" id="IPR018808">
    <property type="entry name" value="Muniscin_C"/>
</dbReference>
<keyword evidence="2" id="KW-0175">Coiled coil</keyword>
<feature type="compositionally biased region" description="Low complexity" evidence="3">
    <location>
        <begin position="345"/>
        <end position="355"/>
    </location>
</feature>
<dbReference type="GO" id="GO:0006897">
    <property type="term" value="P:endocytosis"/>
    <property type="evidence" value="ECO:0007669"/>
    <property type="project" value="UniProtKB-KW"/>
</dbReference>
<dbReference type="CDD" id="cd07650">
    <property type="entry name" value="F-BAR_Syp1p_like"/>
    <property type="match status" value="1"/>
</dbReference>
<dbReference type="InterPro" id="IPR001060">
    <property type="entry name" value="FCH_dom"/>
</dbReference>
<feature type="region of interest" description="Disordered" evidence="3">
    <location>
        <begin position="238"/>
        <end position="318"/>
    </location>
</feature>
<dbReference type="InterPro" id="IPR028565">
    <property type="entry name" value="MHD"/>
</dbReference>